<organism evidence="1 2">
    <name type="scientific">Chelonia mydas</name>
    <name type="common">Green sea-turtle</name>
    <name type="synonym">Chelonia agassizi</name>
    <dbReference type="NCBI Taxonomy" id="8469"/>
    <lineage>
        <taxon>Eukaryota</taxon>
        <taxon>Metazoa</taxon>
        <taxon>Chordata</taxon>
        <taxon>Craniata</taxon>
        <taxon>Vertebrata</taxon>
        <taxon>Euteleostomi</taxon>
        <taxon>Archelosauria</taxon>
        <taxon>Testudinata</taxon>
        <taxon>Testudines</taxon>
        <taxon>Cryptodira</taxon>
        <taxon>Durocryptodira</taxon>
        <taxon>Americhelydia</taxon>
        <taxon>Chelonioidea</taxon>
        <taxon>Cheloniidae</taxon>
        <taxon>Chelonia</taxon>
    </lineage>
</organism>
<proteinExistence type="predicted"/>
<dbReference type="AlphaFoldDB" id="M7B9D2"/>
<name>M7B9D2_CHEMY</name>
<gene>
    <name evidence="1" type="ORF">UY3_10664</name>
</gene>
<keyword evidence="2" id="KW-1185">Reference proteome</keyword>
<accession>M7B9D2</accession>
<dbReference type="Proteomes" id="UP000031443">
    <property type="component" value="Unassembled WGS sequence"/>
</dbReference>
<protein>
    <submittedName>
        <fullName evidence="1">Uncharacterized protein</fullName>
    </submittedName>
</protein>
<reference evidence="2" key="1">
    <citation type="journal article" date="2013" name="Nat. Genet.">
        <title>The draft genomes of soft-shell turtle and green sea turtle yield insights into the development and evolution of the turtle-specific body plan.</title>
        <authorList>
            <person name="Wang Z."/>
            <person name="Pascual-Anaya J."/>
            <person name="Zadissa A."/>
            <person name="Li W."/>
            <person name="Niimura Y."/>
            <person name="Huang Z."/>
            <person name="Li C."/>
            <person name="White S."/>
            <person name="Xiong Z."/>
            <person name="Fang D."/>
            <person name="Wang B."/>
            <person name="Ming Y."/>
            <person name="Chen Y."/>
            <person name="Zheng Y."/>
            <person name="Kuraku S."/>
            <person name="Pignatelli M."/>
            <person name="Herrero J."/>
            <person name="Beal K."/>
            <person name="Nozawa M."/>
            <person name="Li Q."/>
            <person name="Wang J."/>
            <person name="Zhang H."/>
            <person name="Yu L."/>
            <person name="Shigenobu S."/>
            <person name="Wang J."/>
            <person name="Liu J."/>
            <person name="Flicek P."/>
            <person name="Searle S."/>
            <person name="Wang J."/>
            <person name="Kuratani S."/>
            <person name="Yin Y."/>
            <person name="Aken B."/>
            <person name="Zhang G."/>
            <person name="Irie N."/>
        </authorList>
    </citation>
    <scope>NUCLEOTIDE SEQUENCE [LARGE SCALE GENOMIC DNA]</scope>
</reference>
<evidence type="ECO:0000313" key="2">
    <source>
        <dbReference type="Proteomes" id="UP000031443"/>
    </source>
</evidence>
<evidence type="ECO:0000313" key="1">
    <source>
        <dbReference type="EMBL" id="EMP32175.1"/>
    </source>
</evidence>
<dbReference type="EMBL" id="KB541907">
    <property type="protein sequence ID" value="EMP32175.1"/>
    <property type="molecule type" value="Genomic_DNA"/>
</dbReference>
<sequence length="102" mass="11330">MDMVVVSPMVVQAIAHYSVFTARTIEMAQMEDKLPIWYGTQPTQLQNLMKMAESCDYGGAEPVGTGHSRHNLAQLTFHTEGTTEALVALDKIQPFFKGLRVC</sequence>